<gene>
    <name evidence="1" type="ORF">comes_25210</name>
</gene>
<dbReference type="Proteomes" id="UP001145109">
    <property type="component" value="Unassembled WGS sequence"/>
</dbReference>
<reference evidence="1" key="2">
    <citation type="submission" date="2022-11" db="EMBL/GenBank/DDBJ databases">
        <title>Draft genome sequence of Coprococcus comes strain 31264.</title>
        <authorList>
            <person name="Hisatomi A."/>
            <person name="Ohkuma M."/>
            <person name="Sakamoto M."/>
        </authorList>
    </citation>
    <scope>NUCLEOTIDE SEQUENCE</scope>
    <source>
        <strain evidence="1">JCM 31264</strain>
    </source>
</reference>
<proteinExistence type="predicted"/>
<accession>A0AA37QR67</accession>
<sequence>MDLEYRKYAIFLGIILIVAGTIACGGKDTASEKDRIKEIEVYDDDNEPVTIQENEIVNTEFYELSGDKFRSYIKKEKFTKENWKEFFSIREEHLEYNEYQSEGDLYHLGIYKVHQKKDFCMVFDIVNDDMESRDNVFEKGTGTLGWGQNKSDGTKFQLTIDDVSCTKAEGTIIYVDISEELWQPCSDGTDRKGFRVKDGEKLYEFYDDGTPVKLDMFR</sequence>
<organism evidence="1 2">
    <name type="scientific">Coprococcus comes</name>
    <dbReference type="NCBI Taxonomy" id="410072"/>
    <lineage>
        <taxon>Bacteria</taxon>
        <taxon>Bacillati</taxon>
        <taxon>Bacillota</taxon>
        <taxon>Clostridia</taxon>
        <taxon>Lachnospirales</taxon>
        <taxon>Lachnospiraceae</taxon>
        <taxon>Coprococcus</taxon>
    </lineage>
</organism>
<evidence type="ECO:0000313" key="1">
    <source>
        <dbReference type="EMBL" id="GLG87975.1"/>
    </source>
</evidence>
<reference evidence="1" key="1">
    <citation type="submission" date="2022-09" db="EMBL/GenBank/DDBJ databases">
        <title>Draft genome sequence of Coprococcus comes strain 31264.</title>
        <authorList>
            <person name="Atsushi H."/>
            <person name="Moriya O."/>
            <person name="Mitsuo S."/>
        </authorList>
    </citation>
    <scope>NUCLEOTIDE SEQUENCE</scope>
    <source>
        <strain evidence="1">JCM 31264</strain>
    </source>
</reference>
<dbReference type="EMBL" id="BSCI01000016">
    <property type="protein sequence ID" value="GLG87975.1"/>
    <property type="molecule type" value="Genomic_DNA"/>
</dbReference>
<dbReference type="RefSeq" id="WP_055248976.1">
    <property type="nucleotide sequence ID" value="NZ_JAQLDL010000012.1"/>
</dbReference>
<evidence type="ECO:0000313" key="2">
    <source>
        <dbReference type="Proteomes" id="UP001145109"/>
    </source>
</evidence>
<name>A0AA37QR67_9FIRM</name>
<comment type="caution">
    <text evidence="1">The sequence shown here is derived from an EMBL/GenBank/DDBJ whole genome shotgun (WGS) entry which is preliminary data.</text>
</comment>
<dbReference type="AlphaFoldDB" id="A0AA37QR67"/>
<protein>
    <submittedName>
        <fullName evidence="1">Uncharacterized protein</fullName>
    </submittedName>
</protein>